<feature type="transmembrane region" description="Helical" evidence="6">
    <location>
        <begin position="153"/>
        <end position="175"/>
    </location>
</feature>
<accession>A0ABS9DZ08</accession>
<dbReference type="PANTHER" id="PTHR43370:SF2">
    <property type="entry name" value="ABC TRANSPORTER PERMEASE PROTEIN"/>
    <property type="match status" value="1"/>
</dbReference>
<keyword evidence="3 6" id="KW-0812">Transmembrane</keyword>
<keyword evidence="5 6" id="KW-0472">Membrane</keyword>
<evidence type="ECO:0000313" key="7">
    <source>
        <dbReference type="EMBL" id="MCF3947985.1"/>
    </source>
</evidence>
<feature type="transmembrane region" description="Helical" evidence="6">
    <location>
        <begin position="195"/>
        <end position="219"/>
    </location>
</feature>
<feature type="transmembrane region" description="Helical" evidence="6">
    <location>
        <begin position="39"/>
        <end position="59"/>
    </location>
</feature>
<feature type="transmembrane region" description="Helical" evidence="6">
    <location>
        <begin position="6"/>
        <end position="27"/>
    </location>
</feature>
<dbReference type="EMBL" id="JAKGBZ010000035">
    <property type="protein sequence ID" value="MCF3947985.1"/>
    <property type="molecule type" value="Genomic_DNA"/>
</dbReference>
<sequence length="310" mass="32855">MEHFNLLVFLAVTLAAAWQTATPIIYAAVGEIFTERAGVLNIGIEGTMLIGAFVGFATTDLTGSLALGFTAAIAAGMLTGLLFACFTVTIKANQVVVGVALNLLGLGLTSFLFRTYFVHTGSGVPNMPAVHIPILSGLPFFGVALFQQNIIVYLSLAVAFLARFVLFSTSFGLTLRATGDHPEAVAITGRSVVLYRYGAIMIGSSLAALGGAFLTLADVNQFVEGMTDGRGFIALAVVVFSRWSPVGAFFVSLIFGLFYALQLELQAQPSLGIPYQALQAMPYILTILALVFVHNKQDAPRTLGVPYNKA</sequence>
<name>A0ABS9DZ08_9PROT</name>
<feature type="transmembrane region" description="Helical" evidence="6">
    <location>
        <begin position="129"/>
        <end position="146"/>
    </location>
</feature>
<dbReference type="CDD" id="cd06580">
    <property type="entry name" value="TM_PBP1_transp_TpRbsC_like"/>
    <property type="match status" value="1"/>
</dbReference>
<protein>
    <submittedName>
        <fullName evidence="7">ABC transporter permease</fullName>
    </submittedName>
</protein>
<comment type="caution">
    <text evidence="7">The sequence shown here is derived from an EMBL/GenBank/DDBJ whole genome shotgun (WGS) entry which is preliminary data.</text>
</comment>
<evidence type="ECO:0000256" key="2">
    <source>
        <dbReference type="ARBA" id="ARBA00022475"/>
    </source>
</evidence>
<evidence type="ECO:0000313" key="8">
    <source>
        <dbReference type="Proteomes" id="UP001521209"/>
    </source>
</evidence>
<gene>
    <name evidence="7" type="ORF">L2A60_14995</name>
</gene>
<dbReference type="InterPro" id="IPR001851">
    <property type="entry name" value="ABC_transp_permease"/>
</dbReference>
<dbReference type="RefSeq" id="WP_235705279.1">
    <property type="nucleotide sequence ID" value="NZ_JAKGBZ010000035.1"/>
</dbReference>
<evidence type="ECO:0000256" key="1">
    <source>
        <dbReference type="ARBA" id="ARBA00004651"/>
    </source>
</evidence>
<keyword evidence="4 6" id="KW-1133">Transmembrane helix</keyword>
<evidence type="ECO:0000256" key="4">
    <source>
        <dbReference type="ARBA" id="ARBA00022989"/>
    </source>
</evidence>
<keyword evidence="8" id="KW-1185">Reference proteome</keyword>
<proteinExistence type="predicted"/>
<feature type="transmembrane region" description="Helical" evidence="6">
    <location>
        <begin position="273"/>
        <end position="293"/>
    </location>
</feature>
<dbReference type="Proteomes" id="UP001521209">
    <property type="component" value="Unassembled WGS sequence"/>
</dbReference>
<feature type="transmembrane region" description="Helical" evidence="6">
    <location>
        <begin position="65"/>
        <end position="88"/>
    </location>
</feature>
<evidence type="ECO:0000256" key="6">
    <source>
        <dbReference type="SAM" id="Phobius"/>
    </source>
</evidence>
<organism evidence="7 8">
    <name type="scientific">Acidiphilium iwatense</name>
    <dbReference type="NCBI Taxonomy" id="768198"/>
    <lineage>
        <taxon>Bacteria</taxon>
        <taxon>Pseudomonadati</taxon>
        <taxon>Pseudomonadota</taxon>
        <taxon>Alphaproteobacteria</taxon>
        <taxon>Acetobacterales</taxon>
        <taxon>Acidocellaceae</taxon>
        <taxon>Acidiphilium</taxon>
    </lineage>
</organism>
<evidence type="ECO:0000256" key="3">
    <source>
        <dbReference type="ARBA" id="ARBA00022692"/>
    </source>
</evidence>
<feature type="transmembrane region" description="Helical" evidence="6">
    <location>
        <begin position="231"/>
        <end position="261"/>
    </location>
</feature>
<reference evidence="7 8" key="1">
    <citation type="submission" date="2022-01" db="EMBL/GenBank/DDBJ databases">
        <authorList>
            <person name="Won M."/>
            <person name="Kim S.-J."/>
            <person name="Kwon S.-W."/>
        </authorList>
    </citation>
    <scope>NUCLEOTIDE SEQUENCE [LARGE SCALE GENOMIC DNA]</scope>
    <source>
        <strain evidence="7 8">KCTC 23505</strain>
    </source>
</reference>
<dbReference type="Pfam" id="PF02653">
    <property type="entry name" value="BPD_transp_2"/>
    <property type="match status" value="1"/>
</dbReference>
<keyword evidence="2" id="KW-1003">Cell membrane</keyword>
<evidence type="ECO:0000256" key="5">
    <source>
        <dbReference type="ARBA" id="ARBA00023136"/>
    </source>
</evidence>
<feature type="transmembrane region" description="Helical" evidence="6">
    <location>
        <begin position="95"/>
        <end position="117"/>
    </location>
</feature>
<comment type="subcellular location">
    <subcellularLocation>
        <location evidence="1">Cell membrane</location>
        <topology evidence="1">Multi-pass membrane protein</topology>
    </subcellularLocation>
</comment>
<dbReference type="PANTHER" id="PTHR43370">
    <property type="entry name" value="SUGAR ABC TRANSPORTER INTEGRAL MEMBRANE PROTEIN-RELATED"/>
    <property type="match status" value="1"/>
</dbReference>